<dbReference type="Pfam" id="PF01348">
    <property type="entry name" value="Intron_maturas2"/>
    <property type="match status" value="1"/>
</dbReference>
<dbReference type="EMBL" id="MZGV01000088">
    <property type="protein sequence ID" value="OPJ57345.1"/>
    <property type="molecule type" value="Genomic_DNA"/>
</dbReference>
<keyword evidence="3" id="KW-1185">Reference proteome</keyword>
<dbReference type="Proteomes" id="UP000190080">
    <property type="component" value="Unassembled WGS sequence"/>
</dbReference>
<dbReference type="Pfam" id="PF21368">
    <property type="entry name" value="AI2M-like_HNH"/>
    <property type="match status" value="1"/>
</dbReference>
<dbReference type="InterPro" id="IPR049030">
    <property type="entry name" value="AI2M-like_HNH"/>
</dbReference>
<dbReference type="Pfam" id="PF00078">
    <property type="entry name" value="RVT_1"/>
    <property type="match status" value="2"/>
</dbReference>
<dbReference type="InterPro" id="IPR000477">
    <property type="entry name" value="RT_dom"/>
</dbReference>
<dbReference type="RefSeq" id="WP_169911701.1">
    <property type="nucleotide sequence ID" value="NZ_MZGV01000088.1"/>
</dbReference>
<organism evidence="2 3">
    <name type="scientific">Clostridium oryzae</name>
    <dbReference type="NCBI Taxonomy" id="1450648"/>
    <lineage>
        <taxon>Bacteria</taxon>
        <taxon>Bacillati</taxon>
        <taxon>Bacillota</taxon>
        <taxon>Clostridia</taxon>
        <taxon>Eubacteriales</taxon>
        <taxon>Clostridiaceae</taxon>
        <taxon>Clostridium</taxon>
    </lineage>
</organism>
<dbReference type="PROSITE" id="PS50878">
    <property type="entry name" value="RT_POL"/>
    <property type="match status" value="1"/>
</dbReference>
<dbReference type="InterPro" id="IPR043502">
    <property type="entry name" value="DNA/RNA_pol_sf"/>
</dbReference>
<protein>
    <submittedName>
        <fullName evidence="2">Group II intron-encoded protein LtrA</fullName>
    </submittedName>
</protein>
<dbReference type="PANTHER" id="PTHR34047:SF8">
    <property type="entry name" value="PROTEIN YKFC"/>
    <property type="match status" value="1"/>
</dbReference>
<evidence type="ECO:0000313" key="3">
    <source>
        <dbReference type="Proteomes" id="UP000190080"/>
    </source>
</evidence>
<evidence type="ECO:0000259" key="1">
    <source>
        <dbReference type="PROSITE" id="PS50878"/>
    </source>
</evidence>
<dbReference type="AlphaFoldDB" id="A0A1V4ICI7"/>
<evidence type="ECO:0000313" key="2">
    <source>
        <dbReference type="EMBL" id="OPJ57345.1"/>
    </source>
</evidence>
<dbReference type="GO" id="GO:0006397">
    <property type="term" value="P:mRNA processing"/>
    <property type="evidence" value="ECO:0007669"/>
    <property type="project" value="InterPro"/>
</dbReference>
<comment type="caution">
    <text evidence="2">The sequence shown here is derived from an EMBL/GenBank/DDBJ whole genome shotgun (WGS) entry which is preliminary data.</text>
</comment>
<dbReference type="PANTHER" id="PTHR34047">
    <property type="entry name" value="NUCLEAR INTRON MATURASE 1, MITOCHONDRIAL-RELATED"/>
    <property type="match status" value="1"/>
</dbReference>
<feature type="domain" description="Reverse transcriptase" evidence="1">
    <location>
        <begin position="69"/>
        <end position="364"/>
    </location>
</feature>
<gene>
    <name evidence="2" type="primary">ltrA_2</name>
    <name evidence="2" type="ORF">CLORY_41680</name>
</gene>
<dbReference type="SUPFAM" id="SSF56672">
    <property type="entry name" value="DNA/RNA polymerases"/>
    <property type="match status" value="1"/>
</dbReference>
<accession>A0A1V4ICI7</accession>
<proteinExistence type="predicted"/>
<dbReference type="CDD" id="cd01651">
    <property type="entry name" value="RT_G2_intron"/>
    <property type="match status" value="1"/>
</dbReference>
<name>A0A1V4ICI7_9CLOT</name>
<dbReference type="InterPro" id="IPR051083">
    <property type="entry name" value="GrpII_Intron_Splice-Mob/Def"/>
</dbReference>
<dbReference type="InterPro" id="IPR024937">
    <property type="entry name" value="Domain_X"/>
</dbReference>
<reference evidence="2 3" key="1">
    <citation type="submission" date="2017-03" db="EMBL/GenBank/DDBJ databases">
        <title>Genome sequence of Clostridium oryzae DSM 28571.</title>
        <authorList>
            <person name="Poehlein A."/>
            <person name="Daniel R."/>
        </authorList>
    </citation>
    <scope>NUCLEOTIDE SEQUENCE [LARGE SCALE GENOMIC DNA]</scope>
    <source>
        <strain evidence="2 3">DSM 28571</strain>
    </source>
</reference>
<sequence length="599" mass="70728">MRNPVTILNTLKSNSNKEPYRFRRLHRLFYNRKMFLLAYNNIYSSQGNMTPGIDGRTIDQMTLDRLDTLITKLKSKEYKPTPVMRKYIPKKNGKLRTLGIPCIEDKLVQEVIRMTLESVWEDTFYKSSHGFRDGKSCHTALLAIKETFTGSKWFIEGDIKTFFDNIDHEVLVSILRRRIDDEYFIQIIVKFLKAGYMEYGANHISYSGTAQGSLISPILSNIYLNEFDAFIKSYSESFNKGKTRKRNPEYHRLDARKQHWVSKLRNTNPNSDEYSHIKNEIKQLSKTLLNSPHSDPIDENYRRMVYVRYADDFLVGIIGSKADAYRAKADFKNFMNNQLKLELSEEKTLITHSAKRVRFLGYDIRVIRNNNLRKDKTGRISRRYNGIVKLYLPTEIWKKKLLELSVMHIQKSSSKTTETWRPNSRNQLINNKDENIIKQFNSEVRGLYNYYQLACNVSYGMHKFNYFMYYSCLRTLAKKHRCRMKAIRIKFDVEGYFKVGNTFYYHEGFHTKKFKFKDIYKDLDIITKYKYPFGKYSPAFRVKSGYCELCGASHVRIVMHHVRTLKGLSPDTPWNKLMLKMYRKSIALCDYCNKSVLSS</sequence>
<dbReference type="STRING" id="1450648.CLORY_41680"/>